<dbReference type="InterPro" id="IPR029787">
    <property type="entry name" value="Nucleotide_cyclase"/>
</dbReference>
<dbReference type="Proteomes" id="UP001596303">
    <property type="component" value="Unassembled WGS sequence"/>
</dbReference>
<evidence type="ECO:0000313" key="3">
    <source>
        <dbReference type="Proteomes" id="UP001596303"/>
    </source>
</evidence>
<dbReference type="Pfam" id="PF00990">
    <property type="entry name" value="GGDEF"/>
    <property type="match status" value="1"/>
</dbReference>
<organism evidence="2 3">
    <name type="scientific">Ponticaulis profundi</name>
    <dbReference type="NCBI Taxonomy" id="2665222"/>
    <lineage>
        <taxon>Bacteria</taxon>
        <taxon>Pseudomonadati</taxon>
        <taxon>Pseudomonadota</taxon>
        <taxon>Alphaproteobacteria</taxon>
        <taxon>Hyphomonadales</taxon>
        <taxon>Hyphomonadaceae</taxon>
        <taxon>Ponticaulis</taxon>
    </lineage>
</organism>
<proteinExistence type="predicted"/>
<evidence type="ECO:0000259" key="1">
    <source>
        <dbReference type="SMART" id="SM00267"/>
    </source>
</evidence>
<dbReference type="Gene3D" id="3.30.70.270">
    <property type="match status" value="1"/>
</dbReference>
<dbReference type="EC" id="2.7.7.65" evidence="2"/>
<gene>
    <name evidence="2" type="ORF">ACFQDM_17655</name>
</gene>
<dbReference type="SMART" id="SM00267">
    <property type="entry name" value="GGDEF"/>
    <property type="match status" value="1"/>
</dbReference>
<dbReference type="SUPFAM" id="SSF55073">
    <property type="entry name" value="Nucleotide cyclase"/>
    <property type="match status" value="1"/>
</dbReference>
<keyword evidence="3" id="KW-1185">Reference proteome</keyword>
<sequence length="419" mass="46009">MPPTVGLICPNSERLALHDAFEGSNLTITTDLSEPASLAGVLYVPGSLTAREELAALSSRLQSLSTENHPFMAVLTNAAISPSDVRPFLPVSSCKNFIQLTQMKLREQSLRQEAKLRAESFAKLSGRFAALPVSSDKRKRVLYLGPPSVFFLKCQNAFQSRGWVFDTALTERSAFDLINMCRPDLLLVHVEQGQAPLEFLDHVDGRNDLAPMPVLAVTSEPYPDTALVERASVVLNIRANDVDQLFEVYSRIQPAGEPDLLTPSREWEIVRDRYTGAFNRAFAEVHLESQLDAAKSAKVTPVIAQLFPIVESSGEAIDAKLFAAFSNLLLPLLRQEDFLARLDWSRFLISFSGANRAQAEASLARVRSIMETTQLSGSAISLTFRYQLVPVSLSVPPKQAVRAILAAPQKTNSNQSAVA</sequence>
<dbReference type="InterPro" id="IPR000160">
    <property type="entry name" value="GGDEF_dom"/>
</dbReference>
<dbReference type="EMBL" id="JBHSSW010000066">
    <property type="protein sequence ID" value="MFC6199903.1"/>
    <property type="molecule type" value="Genomic_DNA"/>
</dbReference>
<reference evidence="3" key="1">
    <citation type="journal article" date="2019" name="Int. J. Syst. Evol. Microbiol.">
        <title>The Global Catalogue of Microorganisms (GCM) 10K type strain sequencing project: providing services to taxonomists for standard genome sequencing and annotation.</title>
        <authorList>
            <consortium name="The Broad Institute Genomics Platform"/>
            <consortium name="The Broad Institute Genome Sequencing Center for Infectious Disease"/>
            <person name="Wu L."/>
            <person name="Ma J."/>
        </authorList>
    </citation>
    <scope>NUCLEOTIDE SEQUENCE [LARGE SCALE GENOMIC DNA]</scope>
    <source>
        <strain evidence="3">CGMCC-1.15741</strain>
    </source>
</reference>
<dbReference type="GO" id="GO:0052621">
    <property type="term" value="F:diguanylate cyclase activity"/>
    <property type="evidence" value="ECO:0007669"/>
    <property type="project" value="UniProtKB-EC"/>
</dbReference>
<keyword evidence="2" id="KW-0808">Transferase</keyword>
<name>A0ABW1SED2_9PROT</name>
<accession>A0ABW1SED2</accession>
<dbReference type="InterPro" id="IPR043128">
    <property type="entry name" value="Rev_trsase/Diguanyl_cyclase"/>
</dbReference>
<keyword evidence="2" id="KW-0548">Nucleotidyltransferase</keyword>
<protein>
    <submittedName>
        <fullName evidence="2">Diguanylate cyclase domain-containing protein</fullName>
        <ecNumber evidence="2">2.7.7.65</ecNumber>
    </submittedName>
</protein>
<comment type="caution">
    <text evidence="2">The sequence shown here is derived from an EMBL/GenBank/DDBJ whole genome shotgun (WGS) entry which is preliminary data.</text>
</comment>
<feature type="domain" description="GGDEF" evidence="1">
    <location>
        <begin position="258"/>
        <end position="419"/>
    </location>
</feature>
<dbReference type="RefSeq" id="WP_377381512.1">
    <property type="nucleotide sequence ID" value="NZ_JBHSSW010000066.1"/>
</dbReference>
<evidence type="ECO:0000313" key="2">
    <source>
        <dbReference type="EMBL" id="MFC6199903.1"/>
    </source>
</evidence>